<feature type="non-terminal residue" evidence="2">
    <location>
        <position position="1"/>
    </location>
</feature>
<dbReference type="Proteomes" id="UP000748531">
    <property type="component" value="Unassembled WGS sequence"/>
</dbReference>
<name>A0A8J4WTP0_9TREM</name>
<sequence>AIIRKLRADSTIERGEPEGQSALSNKPRTADVGSLPESLYVDYFGEFFNSATDMGCLSSSWHADAGSSSSTDVT</sequence>
<evidence type="ECO:0000313" key="2">
    <source>
        <dbReference type="EMBL" id="KAF5396487.1"/>
    </source>
</evidence>
<proteinExistence type="predicted"/>
<dbReference type="AlphaFoldDB" id="A0A8J4WTP0"/>
<keyword evidence="3" id="KW-1185">Reference proteome</keyword>
<gene>
    <name evidence="2" type="ORF">PHET_10648</name>
</gene>
<organism evidence="2 3">
    <name type="scientific">Paragonimus heterotremus</name>
    <dbReference type="NCBI Taxonomy" id="100268"/>
    <lineage>
        <taxon>Eukaryota</taxon>
        <taxon>Metazoa</taxon>
        <taxon>Spiralia</taxon>
        <taxon>Lophotrochozoa</taxon>
        <taxon>Platyhelminthes</taxon>
        <taxon>Trematoda</taxon>
        <taxon>Digenea</taxon>
        <taxon>Plagiorchiida</taxon>
        <taxon>Troglotremata</taxon>
        <taxon>Troglotrematidae</taxon>
        <taxon>Paragonimus</taxon>
    </lineage>
</organism>
<feature type="compositionally biased region" description="Basic and acidic residues" evidence="1">
    <location>
        <begin position="1"/>
        <end position="17"/>
    </location>
</feature>
<evidence type="ECO:0000313" key="3">
    <source>
        <dbReference type="Proteomes" id="UP000748531"/>
    </source>
</evidence>
<evidence type="ECO:0000256" key="1">
    <source>
        <dbReference type="SAM" id="MobiDB-lite"/>
    </source>
</evidence>
<dbReference type="EMBL" id="LUCH01008025">
    <property type="protein sequence ID" value="KAF5396487.1"/>
    <property type="molecule type" value="Genomic_DNA"/>
</dbReference>
<reference evidence="2" key="1">
    <citation type="submission" date="2019-05" db="EMBL/GenBank/DDBJ databases">
        <title>Annotation for the trematode Paragonimus heterotremus.</title>
        <authorList>
            <person name="Choi Y.-J."/>
        </authorList>
    </citation>
    <scope>NUCLEOTIDE SEQUENCE</scope>
    <source>
        <strain evidence="2">LC</strain>
    </source>
</reference>
<feature type="region of interest" description="Disordered" evidence="1">
    <location>
        <begin position="1"/>
        <end position="31"/>
    </location>
</feature>
<comment type="caution">
    <text evidence="2">The sequence shown here is derived from an EMBL/GenBank/DDBJ whole genome shotgun (WGS) entry which is preliminary data.</text>
</comment>
<accession>A0A8J4WTP0</accession>
<protein>
    <submittedName>
        <fullName evidence="2">Uncharacterized protein</fullName>
    </submittedName>
</protein>